<name>A0A067QS70_ZOONE</name>
<dbReference type="AlphaFoldDB" id="A0A067QS70"/>
<reference evidence="2 3" key="1">
    <citation type="journal article" date="2014" name="Nat. Commun.">
        <title>Molecular traces of alternative social organization in a termite genome.</title>
        <authorList>
            <person name="Terrapon N."/>
            <person name="Li C."/>
            <person name="Robertson H.M."/>
            <person name="Ji L."/>
            <person name="Meng X."/>
            <person name="Booth W."/>
            <person name="Chen Z."/>
            <person name="Childers C.P."/>
            <person name="Glastad K.M."/>
            <person name="Gokhale K."/>
            <person name="Gowin J."/>
            <person name="Gronenberg W."/>
            <person name="Hermansen R.A."/>
            <person name="Hu H."/>
            <person name="Hunt B.G."/>
            <person name="Huylmans A.K."/>
            <person name="Khalil S.M."/>
            <person name="Mitchell R.D."/>
            <person name="Munoz-Torres M.C."/>
            <person name="Mustard J.A."/>
            <person name="Pan H."/>
            <person name="Reese J.T."/>
            <person name="Scharf M.E."/>
            <person name="Sun F."/>
            <person name="Vogel H."/>
            <person name="Xiao J."/>
            <person name="Yang W."/>
            <person name="Yang Z."/>
            <person name="Yang Z."/>
            <person name="Zhou J."/>
            <person name="Zhu J."/>
            <person name="Brent C.S."/>
            <person name="Elsik C.G."/>
            <person name="Goodisman M.A."/>
            <person name="Liberles D.A."/>
            <person name="Roe R.M."/>
            <person name="Vargo E.L."/>
            <person name="Vilcinskas A."/>
            <person name="Wang J."/>
            <person name="Bornberg-Bauer E."/>
            <person name="Korb J."/>
            <person name="Zhang G."/>
            <person name="Liebig J."/>
        </authorList>
    </citation>
    <scope>NUCLEOTIDE SEQUENCE [LARGE SCALE GENOMIC DNA]</scope>
    <source>
        <tissue evidence="2">Whole organism</tissue>
    </source>
</reference>
<evidence type="ECO:0000256" key="1">
    <source>
        <dbReference type="SAM" id="MobiDB-lite"/>
    </source>
</evidence>
<dbReference type="OMA" id="SNDIWAN"/>
<dbReference type="FunCoup" id="A0A067QS70">
    <property type="interactions" value="11"/>
</dbReference>
<dbReference type="GO" id="GO:1902808">
    <property type="term" value="P:positive regulation of cell cycle G1/S phase transition"/>
    <property type="evidence" value="ECO:0007669"/>
    <property type="project" value="TreeGrafter"/>
</dbReference>
<dbReference type="Pfam" id="PF15364">
    <property type="entry name" value="PAXIP1_C"/>
    <property type="match status" value="1"/>
</dbReference>
<dbReference type="GO" id="GO:0044666">
    <property type="term" value="C:MLL3/4 complex"/>
    <property type="evidence" value="ECO:0007669"/>
    <property type="project" value="TreeGrafter"/>
</dbReference>
<evidence type="ECO:0000313" key="2">
    <source>
        <dbReference type="EMBL" id="KDR11568.1"/>
    </source>
</evidence>
<gene>
    <name evidence="2" type="ORF">L798_14531</name>
</gene>
<feature type="compositionally biased region" description="Basic and acidic residues" evidence="1">
    <location>
        <begin position="91"/>
        <end position="102"/>
    </location>
</feature>
<dbReference type="PANTHER" id="PTHR28467">
    <property type="entry name" value="PAXIP1-ASSOCIATED GLUTAMATE-RICH PROTEIN 1"/>
    <property type="match status" value="1"/>
</dbReference>
<dbReference type="EMBL" id="KK853090">
    <property type="protein sequence ID" value="KDR11568.1"/>
    <property type="molecule type" value="Genomic_DNA"/>
</dbReference>
<protein>
    <submittedName>
        <fullName evidence="2">PAXIP1-associated protein 1</fullName>
    </submittedName>
</protein>
<dbReference type="eggNOG" id="ENOG502S4GU">
    <property type="taxonomic scope" value="Eukaryota"/>
</dbReference>
<dbReference type="InParanoid" id="A0A067QS70"/>
<feature type="region of interest" description="Disordered" evidence="1">
    <location>
        <begin position="173"/>
        <end position="192"/>
    </location>
</feature>
<evidence type="ECO:0000313" key="3">
    <source>
        <dbReference type="Proteomes" id="UP000027135"/>
    </source>
</evidence>
<dbReference type="PANTHER" id="PTHR28467:SF1">
    <property type="entry name" value="PAXIP1-ASSOCIATED GLUTAMATE-RICH PROTEIN 1"/>
    <property type="match status" value="1"/>
</dbReference>
<dbReference type="InterPro" id="IPR028213">
    <property type="entry name" value="PA1"/>
</dbReference>
<dbReference type="Proteomes" id="UP000027135">
    <property type="component" value="Unassembled WGS sequence"/>
</dbReference>
<organism evidence="2 3">
    <name type="scientific">Zootermopsis nevadensis</name>
    <name type="common">Dampwood termite</name>
    <dbReference type="NCBI Taxonomy" id="136037"/>
    <lineage>
        <taxon>Eukaryota</taxon>
        <taxon>Metazoa</taxon>
        <taxon>Ecdysozoa</taxon>
        <taxon>Arthropoda</taxon>
        <taxon>Hexapoda</taxon>
        <taxon>Insecta</taxon>
        <taxon>Pterygota</taxon>
        <taxon>Neoptera</taxon>
        <taxon>Polyneoptera</taxon>
        <taxon>Dictyoptera</taxon>
        <taxon>Blattodea</taxon>
        <taxon>Blattoidea</taxon>
        <taxon>Termitoidae</taxon>
        <taxon>Termopsidae</taxon>
        <taxon>Zootermopsis</taxon>
    </lineage>
</organism>
<dbReference type="GO" id="GO:0033148">
    <property type="term" value="P:positive regulation of intracellular estrogen receptor signaling pathway"/>
    <property type="evidence" value="ECO:0007669"/>
    <property type="project" value="TreeGrafter"/>
</dbReference>
<sequence>MSNVCVNRTLLYVSSEMVELSGKQDEWNLPCSDDENYGVEGKDVWEPSATDIVALYELLDKEGIIDLEWQCPGRRVPSPAQDDFCQKDEECLESKPQEKSDFDFMDEMSTPKFTPRRTGEGGPKGSAKKKTTSLDGVLSNIRRHRILAEMEKQASESAAIAAAMSATTTTTITTTAAASSSTAATTTTSLNP</sequence>
<proteinExistence type="predicted"/>
<dbReference type="GO" id="GO:0030331">
    <property type="term" value="F:nuclear estrogen receptor binding"/>
    <property type="evidence" value="ECO:0007669"/>
    <property type="project" value="TreeGrafter"/>
</dbReference>
<keyword evidence="3" id="KW-1185">Reference proteome</keyword>
<accession>A0A067QS70</accession>
<feature type="region of interest" description="Disordered" evidence="1">
    <location>
        <begin position="91"/>
        <end position="134"/>
    </location>
</feature>
<dbReference type="OrthoDB" id="10067843at2759"/>